<evidence type="ECO:0000313" key="1">
    <source>
        <dbReference type="EMBL" id="XCD29184.1"/>
    </source>
</evidence>
<accession>A0AAU8BVS6</accession>
<organism evidence="1">
    <name type="scientific">Escherichia phage PMBT16</name>
    <dbReference type="NCBI Taxonomy" id="3137282"/>
    <lineage>
        <taxon>Viruses</taxon>
    </lineage>
</organism>
<proteinExistence type="predicted"/>
<protein>
    <submittedName>
        <fullName evidence="1">Uncharacterized protein</fullName>
    </submittedName>
</protein>
<dbReference type="EMBL" id="PP554575">
    <property type="protein sequence ID" value="XCD29184.1"/>
    <property type="molecule type" value="Genomic_DNA"/>
</dbReference>
<name>A0AAU8BVS6_9VIRU</name>
<reference evidence="1" key="1">
    <citation type="submission" date="2024-03" db="EMBL/GenBank/DDBJ databases">
        <title>This phage originates from the Bacteriophage catalogue of the Bacteriophage Competence Centre, Department of Microbiology und Biotechnology, Max Rubner-Institut, Kiel, Germany.</title>
        <authorList>
            <person name="Sprotte S."/>
            <person name="Brinks E."/>
        </authorList>
    </citation>
    <scope>NUCLEOTIDE SEQUENCE</scope>
</reference>
<sequence length="54" mass="6235">MPLCERPHLLICLTASIFENYYKNEKYSHSVRLAALQSLPLMTGQNWVHSDISD</sequence>